<feature type="region of interest" description="Disordered" evidence="1">
    <location>
        <begin position="176"/>
        <end position="199"/>
    </location>
</feature>
<evidence type="ECO:0000256" key="1">
    <source>
        <dbReference type="SAM" id="MobiDB-lite"/>
    </source>
</evidence>
<evidence type="ECO:0000313" key="3">
    <source>
        <dbReference type="EMBL" id="VDD84273.1"/>
    </source>
</evidence>
<dbReference type="Proteomes" id="UP000267029">
    <property type="component" value="Unassembled WGS sequence"/>
</dbReference>
<keyword evidence="2" id="KW-1133">Transmembrane helix</keyword>
<keyword evidence="4" id="KW-1185">Reference proteome</keyword>
<dbReference type="AlphaFoldDB" id="A0A0R3UQX0"/>
<reference evidence="5" key="1">
    <citation type="submission" date="2017-02" db="UniProtKB">
        <authorList>
            <consortium name="WormBaseParasite"/>
        </authorList>
    </citation>
    <scope>IDENTIFICATION</scope>
</reference>
<name>A0A0R3UQX0_MESCO</name>
<gene>
    <name evidence="3" type="ORF">MCOS_LOCUS10276</name>
</gene>
<keyword evidence="2" id="KW-0472">Membrane</keyword>
<protein>
    <submittedName>
        <fullName evidence="5">Transmembrane protein 242</fullName>
    </submittedName>
</protein>
<feature type="transmembrane region" description="Helical" evidence="2">
    <location>
        <begin position="6"/>
        <end position="27"/>
    </location>
</feature>
<organism evidence="5">
    <name type="scientific">Mesocestoides corti</name>
    <name type="common">Flatworm</name>
    <dbReference type="NCBI Taxonomy" id="53468"/>
    <lineage>
        <taxon>Eukaryota</taxon>
        <taxon>Metazoa</taxon>
        <taxon>Spiralia</taxon>
        <taxon>Lophotrochozoa</taxon>
        <taxon>Platyhelminthes</taxon>
        <taxon>Cestoda</taxon>
        <taxon>Eucestoda</taxon>
        <taxon>Cyclophyllidea</taxon>
        <taxon>Mesocestoididae</taxon>
        <taxon>Mesocestoides</taxon>
    </lineage>
</organism>
<sequence>MDDSTQSGSAAVAAAAAAAAVLVQRWAVVGNRQAAGRGRRRSNYRKQLTLKGGCALGLAGWLAGTPAVMLLSSLPAPVQPPKATIEVLSKAHKGVLQDYAKNSLSFTQAFLFTSVMALYKNAHGLILLSLSLLSTTFQLPPLHFLHLLLLPPVQSRPVQCNELPKGAEAVVTGALEHSQGLNPPQEEVSVSDKNRREVL</sequence>
<dbReference type="WBParaSite" id="MCOS_0001027501-mRNA-1">
    <property type="protein sequence ID" value="MCOS_0001027501-mRNA-1"/>
    <property type="gene ID" value="MCOS_0001027501"/>
</dbReference>
<evidence type="ECO:0000313" key="4">
    <source>
        <dbReference type="Proteomes" id="UP000267029"/>
    </source>
</evidence>
<dbReference type="EMBL" id="UXSR01006124">
    <property type="protein sequence ID" value="VDD84273.1"/>
    <property type="molecule type" value="Genomic_DNA"/>
</dbReference>
<feature type="compositionally biased region" description="Basic and acidic residues" evidence="1">
    <location>
        <begin position="190"/>
        <end position="199"/>
    </location>
</feature>
<keyword evidence="2" id="KW-0812">Transmembrane</keyword>
<feature type="transmembrane region" description="Helical" evidence="2">
    <location>
        <begin position="48"/>
        <end position="71"/>
    </location>
</feature>
<accession>A0A0R3UQX0</accession>
<reference evidence="3 4" key="2">
    <citation type="submission" date="2018-10" db="EMBL/GenBank/DDBJ databases">
        <authorList>
            <consortium name="Pathogen Informatics"/>
        </authorList>
    </citation>
    <scope>NUCLEOTIDE SEQUENCE [LARGE SCALE GENOMIC DNA]</scope>
</reference>
<proteinExistence type="predicted"/>
<evidence type="ECO:0000313" key="5">
    <source>
        <dbReference type="WBParaSite" id="MCOS_0001027501-mRNA-1"/>
    </source>
</evidence>
<evidence type="ECO:0000256" key="2">
    <source>
        <dbReference type="SAM" id="Phobius"/>
    </source>
</evidence>